<dbReference type="GeneID" id="36291971"/>
<evidence type="ECO:0000313" key="2">
    <source>
        <dbReference type="EMBL" id="OAF54746.1"/>
    </source>
</evidence>
<proteinExistence type="predicted"/>
<gene>
    <name evidence="2" type="ORF">VC83_08933</name>
</gene>
<name>A0A176ZXX0_9PEZI</name>
<dbReference type="AlphaFoldDB" id="A0A176ZXX0"/>
<sequence length="69" mass="7498">MRRSISKSRSHSDRDRRPPNENMTALADDLVERHGNSNARTPPCEDGVDPFATTAGAANDNTTADEEDG</sequence>
<feature type="region of interest" description="Disordered" evidence="1">
    <location>
        <begin position="1"/>
        <end position="69"/>
    </location>
</feature>
<organism evidence="2">
    <name type="scientific">Pseudogymnoascus destructans</name>
    <dbReference type="NCBI Taxonomy" id="655981"/>
    <lineage>
        <taxon>Eukaryota</taxon>
        <taxon>Fungi</taxon>
        <taxon>Dikarya</taxon>
        <taxon>Ascomycota</taxon>
        <taxon>Pezizomycotina</taxon>
        <taxon>Leotiomycetes</taxon>
        <taxon>Thelebolales</taxon>
        <taxon>Thelebolaceae</taxon>
        <taxon>Pseudogymnoascus</taxon>
    </lineage>
</organism>
<evidence type="ECO:0000256" key="1">
    <source>
        <dbReference type="SAM" id="MobiDB-lite"/>
    </source>
</evidence>
<protein>
    <submittedName>
        <fullName evidence="2">Uncharacterized protein</fullName>
    </submittedName>
</protein>
<dbReference type="Proteomes" id="UP000077154">
    <property type="component" value="Unassembled WGS sequence"/>
</dbReference>
<reference evidence="2" key="1">
    <citation type="submission" date="2016-03" db="EMBL/GenBank/DDBJ databases">
        <title>Updated assembly of Pseudogymnoascus destructans, the fungus causing white-nose syndrome of bats.</title>
        <authorList>
            <person name="Palmer J.M."/>
            <person name="Drees K.P."/>
            <person name="Foster J.T."/>
            <person name="Lindner D.L."/>
        </authorList>
    </citation>
    <scope>NUCLEOTIDE SEQUENCE [LARGE SCALE GENOMIC DNA]</scope>
    <source>
        <strain evidence="2">20631-21</strain>
    </source>
</reference>
<feature type="compositionally biased region" description="Low complexity" evidence="1">
    <location>
        <begin position="52"/>
        <end position="62"/>
    </location>
</feature>
<dbReference type="EMBL" id="KV441416">
    <property type="protein sequence ID" value="OAF54746.1"/>
    <property type="molecule type" value="Genomic_DNA"/>
</dbReference>
<feature type="compositionally biased region" description="Basic and acidic residues" evidence="1">
    <location>
        <begin position="10"/>
        <end position="19"/>
    </location>
</feature>
<accession>A0A176ZXX0</accession>
<dbReference type="RefSeq" id="XP_024320050.1">
    <property type="nucleotide sequence ID" value="XM_024472474.1"/>
</dbReference>
<dbReference type="OrthoDB" id="10584351at2759"/>